<organism evidence="1 2">
    <name type="scientific">Anaerocolumna cellulosilytica</name>
    <dbReference type="NCBI Taxonomy" id="433286"/>
    <lineage>
        <taxon>Bacteria</taxon>
        <taxon>Bacillati</taxon>
        <taxon>Bacillota</taxon>
        <taxon>Clostridia</taxon>
        <taxon>Lachnospirales</taxon>
        <taxon>Lachnospiraceae</taxon>
        <taxon>Anaerocolumna</taxon>
    </lineage>
</organism>
<protein>
    <recommendedName>
        <fullName evidence="3">Peptidase S9 prolyl oligopeptidase catalytic domain-containing protein</fullName>
    </recommendedName>
</protein>
<evidence type="ECO:0008006" key="3">
    <source>
        <dbReference type="Google" id="ProtNLM"/>
    </source>
</evidence>
<gene>
    <name evidence="1" type="ORF">acsn021_17360</name>
</gene>
<evidence type="ECO:0000313" key="2">
    <source>
        <dbReference type="Proteomes" id="UP000515561"/>
    </source>
</evidence>
<dbReference type="KEGG" id="acel:acsn021_17360"/>
<dbReference type="EMBL" id="AP023367">
    <property type="protein sequence ID" value="BCJ94167.1"/>
    <property type="molecule type" value="Genomic_DNA"/>
</dbReference>
<sequence length="807" mass="95478">MKNNVNYLYSGKTMLINTFAILGEFDCNNYDLFCTELNENIKEALVSIRNNPENAMIHNKITKLLYSELAYFDFNKYISFYVTIESIQTEKIIMDIGFSGIFKMWINQEPICIGMEFQQRKFINLLLKKGKNEIIIEYINQRDNILAHGYIQIYNYETVLRGKIFPSLANKVLNSKIEVISKYDADEGILEFMLLCPKDLSIQAEYINLDMDEREKVELRGLTKYRIGFEHYKERIFHFGIKLRDEDDFISLAVNLPERELSILYDMAETYKYEEYPQSGIMVRGLLKKLAKTYLPMKRRYDLAKLLHNILNKYQVHTDRKYYLSDIDSSVQEVIVKLPDDYEDTISYPLVLYLVDKEEAFFSETISDYTGYILADFYCGGILGGGYMSEARYLEVLKYLFDNYNIDKNRIYMIGQSHSSFDLWFLLETRPDLIAAAFIISGSPKYDNIRNVSNQHITNVISNYDYNYINNYGVIKDTLKSNRYQEIELKDIIHDSLSDYTLYPILDFFHGKQREEYPREIHFRTEMNRYLKSYWIRAYGITYGKTYLRLSAKIVSNDVIQIAAENVVGFEIKLPPIVNKKKFVIVVNEESFEFANYCEKSVIFSFDINNQYMRVNRWSLPIRYRKGLGILDVFTAPLKIYIPENHSRIVFDTAEKFSSPLTYGVINKFDIKYPIDSIKNYDASQCKNHNMVFIAVNNNIQDIEQYFGTNMRIPIKTYSDYFQYKDRKYFEDYCILQIIANPDDNERSILFIHANNEKLLQRNLLTRNVIIPFMFNGFHSYYHNEAVVMYKNKYYAIYEWGNDLTEI</sequence>
<reference evidence="1 2" key="1">
    <citation type="journal article" date="2016" name="Int. J. Syst. Evol. Microbiol.">
        <title>Descriptions of Anaerotaenia torta gen. nov., sp. nov. and Anaerocolumna cellulosilytica gen. nov., sp. nov. isolated from a methanogenic reactor of cattle waste.</title>
        <authorList>
            <person name="Uek A."/>
            <person name="Ohtaki Y."/>
            <person name="Kaku N."/>
            <person name="Ueki K."/>
        </authorList>
    </citation>
    <scope>NUCLEOTIDE SEQUENCE [LARGE SCALE GENOMIC DNA]</scope>
    <source>
        <strain evidence="1 2">SN021</strain>
    </source>
</reference>
<dbReference type="Proteomes" id="UP000515561">
    <property type="component" value="Chromosome"/>
</dbReference>
<keyword evidence="2" id="KW-1185">Reference proteome</keyword>
<dbReference type="InterPro" id="IPR029058">
    <property type="entry name" value="AB_hydrolase_fold"/>
</dbReference>
<evidence type="ECO:0000313" key="1">
    <source>
        <dbReference type="EMBL" id="BCJ94167.1"/>
    </source>
</evidence>
<dbReference type="SUPFAM" id="SSF53474">
    <property type="entry name" value="alpha/beta-Hydrolases"/>
    <property type="match status" value="1"/>
</dbReference>
<name>A0A6S6R266_9FIRM</name>
<accession>A0A6S6R266</accession>
<dbReference type="AlphaFoldDB" id="A0A6S6R266"/>
<dbReference type="Gene3D" id="3.40.50.1820">
    <property type="entry name" value="alpha/beta hydrolase"/>
    <property type="match status" value="1"/>
</dbReference>
<proteinExistence type="predicted"/>